<feature type="domain" description="Putative exodeoxyribonuclease 8 PDDEXK-like" evidence="1">
    <location>
        <begin position="50"/>
        <end position="274"/>
    </location>
</feature>
<dbReference type="Pfam" id="PF12684">
    <property type="entry name" value="DUF3799"/>
    <property type="match status" value="1"/>
</dbReference>
<protein>
    <recommendedName>
        <fullName evidence="1">Putative exodeoxyribonuclease 8 PDDEXK-like domain-containing protein</fullName>
    </recommendedName>
</protein>
<dbReference type="EMBL" id="AP018365">
    <property type="protein sequence ID" value="BBB01021.1"/>
    <property type="molecule type" value="Genomic_DNA"/>
</dbReference>
<reference evidence="2 3" key="3">
    <citation type="journal article" date="2011" name="Nat. Chem. Biol.">
        <title>Reveromycin A biosynthesis uses RevG and RevJ for stereospecific spiroacetal formation.</title>
        <authorList>
            <person name="Takahashi S."/>
            <person name="Toyoda A."/>
            <person name="Sekiyama Y."/>
            <person name="Takagi H."/>
            <person name="Nogawa T."/>
            <person name="Uramoto M."/>
            <person name="Suzuki R."/>
            <person name="Koshino H."/>
            <person name="Kumano T."/>
            <person name="Panthee S."/>
            <person name="Dairi T."/>
            <person name="Ishikawa J."/>
            <person name="Ikeda H."/>
            <person name="Sakaki Y."/>
            <person name="Osada H."/>
        </authorList>
    </citation>
    <scope>NUCLEOTIDE SEQUENCE [LARGE SCALE GENOMIC DNA]</scope>
    <source>
        <strain evidence="2 3">SN-593</strain>
    </source>
</reference>
<dbReference type="InterPro" id="IPR011604">
    <property type="entry name" value="PDDEXK-like_dom_sf"/>
</dbReference>
<evidence type="ECO:0000313" key="2">
    <source>
        <dbReference type="EMBL" id="BBB01021.1"/>
    </source>
</evidence>
<sequence>MATATETATVWRGPGVYSADELSLEQYHADIVPGGSLSSSGARALLDPGCPAQFDYDRRQPQLPKKEFEIGTAVHSVLLGSGADLVVVDAEMWNTKAIKAEVADIRADGHIPLKPSDMQQVADMVAAVRAHPVAGPLFTPGSGTPEQSLYWIDPDTGVTCRVRPDWLKHLPDLTLCVDYKTAVKADPEAVSKAIAERGYHQQDAFYIDGIQQVLGLPARFLFVFQSKTAPYLITVRELSDADRAIGRAKNQRALRIYAECTKTGIWPDWTGPTDSIPYISLPTWAATREAEEYLK</sequence>
<reference evidence="2 3" key="1">
    <citation type="journal article" date="2010" name="J. Bacteriol.">
        <title>Biochemical characterization of a novel indole prenyltransferase from Streptomyces sp. SN-593.</title>
        <authorList>
            <person name="Takahashi S."/>
            <person name="Takagi H."/>
            <person name="Toyoda A."/>
            <person name="Uramoto M."/>
            <person name="Nogawa T."/>
            <person name="Ueki M."/>
            <person name="Sakaki Y."/>
            <person name="Osada H."/>
        </authorList>
    </citation>
    <scope>NUCLEOTIDE SEQUENCE [LARGE SCALE GENOMIC DNA]</scope>
    <source>
        <strain evidence="2 3">SN-593</strain>
    </source>
</reference>
<accession>A0A7U3UYA6</accession>
<name>A0A7U3UYA6_9ACTN</name>
<keyword evidence="3" id="KW-1185">Reference proteome</keyword>
<reference evidence="2 3" key="4">
    <citation type="journal article" date="2020" name="Sci. Rep.">
        <title>beta-carboline chemical signals induce reveromycin production through a LuxR family regulator in Streptomyces sp. SN-593.</title>
        <authorList>
            <person name="Panthee S."/>
            <person name="Kito N."/>
            <person name="Hayashi T."/>
            <person name="Shimizu T."/>
            <person name="Ishikawa J."/>
            <person name="Hamamoto H."/>
            <person name="Osada H."/>
            <person name="Takahashi S."/>
        </authorList>
    </citation>
    <scope>NUCLEOTIDE SEQUENCE [LARGE SCALE GENOMIC DNA]</scope>
    <source>
        <strain evidence="2 3">SN-593</strain>
    </source>
</reference>
<dbReference type="KEGG" id="arev:RVR_8253"/>
<dbReference type="AlphaFoldDB" id="A0A7U3UYA6"/>
<dbReference type="Gene3D" id="3.90.320.10">
    <property type="match status" value="1"/>
</dbReference>
<evidence type="ECO:0000259" key="1">
    <source>
        <dbReference type="Pfam" id="PF12684"/>
    </source>
</evidence>
<dbReference type="RefSeq" id="WP_202236972.1">
    <property type="nucleotide sequence ID" value="NZ_AP018365.1"/>
</dbReference>
<evidence type="ECO:0000313" key="3">
    <source>
        <dbReference type="Proteomes" id="UP000595703"/>
    </source>
</evidence>
<dbReference type="Proteomes" id="UP000595703">
    <property type="component" value="Chromosome"/>
</dbReference>
<proteinExistence type="predicted"/>
<organism evidence="2 3">
    <name type="scientific">Actinacidiphila reveromycinica</name>
    <dbReference type="NCBI Taxonomy" id="659352"/>
    <lineage>
        <taxon>Bacteria</taxon>
        <taxon>Bacillati</taxon>
        <taxon>Actinomycetota</taxon>
        <taxon>Actinomycetes</taxon>
        <taxon>Kitasatosporales</taxon>
        <taxon>Streptomycetaceae</taxon>
        <taxon>Actinacidiphila</taxon>
    </lineage>
</organism>
<dbReference type="InterPro" id="IPR024432">
    <property type="entry name" value="Put_RecE_PDDEXK-like_dom"/>
</dbReference>
<reference evidence="2 3" key="2">
    <citation type="journal article" date="2011" name="J. Antibiot.">
        <title>Furaquinocins I and J: novel polyketide isoprenoid hybrid compounds from Streptomyces reveromyceticus SN-593.</title>
        <authorList>
            <person name="Panthee S."/>
            <person name="Takahashi S."/>
            <person name="Takagi H."/>
            <person name="Nogawa T."/>
            <person name="Oowada E."/>
            <person name="Uramoto M."/>
            <person name="Osada H."/>
        </authorList>
    </citation>
    <scope>NUCLEOTIDE SEQUENCE [LARGE SCALE GENOMIC DNA]</scope>
    <source>
        <strain evidence="2 3">SN-593</strain>
    </source>
</reference>
<gene>
    <name evidence="2" type="ORF">RVR_8253</name>
</gene>